<feature type="domain" description="Response regulatory" evidence="4">
    <location>
        <begin position="4"/>
        <end position="123"/>
    </location>
</feature>
<evidence type="ECO:0000313" key="7">
    <source>
        <dbReference type="Proteomes" id="UP000606720"/>
    </source>
</evidence>
<dbReference type="Pfam" id="PF00072">
    <property type="entry name" value="Response_reg"/>
    <property type="match status" value="1"/>
</dbReference>
<dbReference type="Gene3D" id="3.40.50.2300">
    <property type="match status" value="1"/>
</dbReference>
<evidence type="ECO:0000256" key="1">
    <source>
        <dbReference type="ARBA" id="ARBA00018672"/>
    </source>
</evidence>
<dbReference type="InterPro" id="IPR001789">
    <property type="entry name" value="Sig_transdc_resp-reg_receiver"/>
</dbReference>
<dbReference type="SMART" id="SM00850">
    <property type="entry name" value="LytTR"/>
    <property type="match status" value="1"/>
</dbReference>
<dbReference type="SMART" id="SM00448">
    <property type="entry name" value="REC"/>
    <property type="match status" value="1"/>
</dbReference>
<gene>
    <name evidence="6" type="ORF">H8S17_14310</name>
</gene>
<dbReference type="GO" id="GO:0000156">
    <property type="term" value="F:phosphorelay response regulator activity"/>
    <property type="evidence" value="ECO:0007669"/>
    <property type="project" value="InterPro"/>
</dbReference>
<feature type="domain" description="HTH LytTR-type" evidence="5">
    <location>
        <begin position="134"/>
        <end position="232"/>
    </location>
</feature>
<evidence type="ECO:0000259" key="4">
    <source>
        <dbReference type="PROSITE" id="PS50110"/>
    </source>
</evidence>
<dbReference type="RefSeq" id="WP_186867734.1">
    <property type="nucleotide sequence ID" value="NZ_JACOPH010000018.1"/>
</dbReference>
<dbReference type="CDD" id="cd17546">
    <property type="entry name" value="REC_hyHK_CKI1_RcsC-like"/>
    <property type="match status" value="1"/>
</dbReference>
<dbReference type="PANTHER" id="PTHR37299:SF1">
    <property type="entry name" value="STAGE 0 SPORULATION PROTEIN A HOMOLOG"/>
    <property type="match status" value="1"/>
</dbReference>
<dbReference type="PANTHER" id="PTHR37299">
    <property type="entry name" value="TRANSCRIPTIONAL REGULATOR-RELATED"/>
    <property type="match status" value="1"/>
</dbReference>
<name>A0A923RU39_9FIRM</name>
<organism evidence="6 7">
    <name type="scientific">Roseburia zhanii</name>
    <dbReference type="NCBI Taxonomy" id="2763064"/>
    <lineage>
        <taxon>Bacteria</taxon>
        <taxon>Bacillati</taxon>
        <taxon>Bacillota</taxon>
        <taxon>Clostridia</taxon>
        <taxon>Lachnospirales</taxon>
        <taxon>Lachnospiraceae</taxon>
        <taxon>Roseburia</taxon>
    </lineage>
</organism>
<evidence type="ECO:0000256" key="2">
    <source>
        <dbReference type="ARBA" id="ARBA00024867"/>
    </source>
</evidence>
<accession>A0A923RU39</accession>
<keyword evidence="3" id="KW-0597">Phosphoprotein</keyword>
<proteinExistence type="predicted"/>
<dbReference type="SUPFAM" id="SSF52172">
    <property type="entry name" value="CheY-like"/>
    <property type="match status" value="1"/>
</dbReference>
<evidence type="ECO:0000313" key="6">
    <source>
        <dbReference type="EMBL" id="MBC5715358.1"/>
    </source>
</evidence>
<dbReference type="Proteomes" id="UP000606720">
    <property type="component" value="Unassembled WGS sequence"/>
</dbReference>
<dbReference type="PROSITE" id="PS50110">
    <property type="entry name" value="RESPONSE_REGULATORY"/>
    <property type="match status" value="1"/>
</dbReference>
<dbReference type="InterPro" id="IPR007492">
    <property type="entry name" value="LytTR_DNA-bd_dom"/>
</dbReference>
<dbReference type="InterPro" id="IPR011006">
    <property type="entry name" value="CheY-like_superfamily"/>
</dbReference>
<dbReference type="GO" id="GO:0003677">
    <property type="term" value="F:DNA binding"/>
    <property type="evidence" value="ECO:0007669"/>
    <property type="project" value="InterPro"/>
</dbReference>
<dbReference type="Gene3D" id="2.40.50.1020">
    <property type="entry name" value="LytTr DNA-binding domain"/>
    <property type="match status" value="1"/>
</dbReference>
<evidence type="ECO:0000259" key="5">
    <source>
        <dbReference type="PROSITE" id="PS50930"/>
    </source>
</evidence>
<reference evidence="6" key="1">
    <citation type="submission" date="2020-08" db="EMBL/GenBank/DDBJ databases">
        <title>Genome public.</title>
        <authorList>
            <person name="Liu C."/>
            <person name="Sun Q."/>
        </authorList>
    </citation>
    <scope>NUCLEOTIDE SEQUENCE</scope>
    <source>
        <strain evidence="6">BX1005</strain>
    </source>
</reference>
<sequence>MHLTIAICDDNPGDISILKDFIEDYKTMRQVCMDVDTFSSGEEFLSGLKQKNYDIIFMDIYMTGLSGIETVRTIRNSSPASSSVIFTSTSREHTIEAFGVNATHYLLKPLTYDAVEEALERCILKFDGHLSKQITFKCSQGDITIPLDSILYIEVFNKVCTIHTAKRSFQTYMTLNSIFDLLDDSFMKAQRSFIVNMHTIESFYFDHIVLANGKEIVLSRKNRSGLKKQYQDFLFHAARKGMI</sequence>
<feature type="modified residue" description="4-aspartylphosphate" evidence="3">
    <location>
        <position position="59"/>
    </location>
</feature>
<protein>
    <recommendedName>
        <fullName evidence="1">Stage 0 sporulation protein A homolog</fullName>
    </recommendedName>
</protein>
<keyword evidence="7" id="KW-1185">Reference proteome</keyword>
<comment type="caution">
    <text evidence="6">The sequence shown here is derived from an EMBL/GenBank/DDBJ whole genome shotgun (WGS) entry which is preliminary data.</text>
</comment>
<evidence type="ECO:0000256" key="3">
    <source>
        <dbReference type="PROSITE-ProRule" id="PRU00169"/>
    </source>
</evidence>
<dbReference type="PROSITE" id="PS50930">
    <property type="entry name" value="HTH_LYTTR"/>
    <property type="match status" value="1"/>
</dbReference>
<comment type="function">
    <text evidence="2">May play the central regulatory role in sporulation. It may be an element of the effector pathway responsible for the activation of sporulation genes in response to nutritional stress. Spo0A may act in concert with spo0H (a sigma factor) to control the expression of some genes that are critical to the sporulation process.</text>
</comment>
<dbReference type="Pfam" id="PF04397">
    <property type="entry name" value="LytTR"/>
    <property type="match status" value="1"/>
</dbReference>
<dbReference type="EMBL" id="JACOPH010000018">
    <property type="protein sequence ID" value="MBC5715358.1"/>
    <property type="molecule type" value="Genomic_DNA"/>
</dbReference>
<dbReference type="InterPro" id="IPR046947">
    <property type="entry name" value="LytR-like"/>
</dbReference>
<dbReference type="AlphaFoldDB" id="A0A923RU39"/>